<evidence type="ECO:0000259" key="3">
    <source>
        <dbReference type="PROSITE" id="PS50977"/>
    </source>
</evidence>
<dbReference type="PRINTS" id="PR00455">
    <property type="entry name" value="HTHTETR"/>
</dbReference>
<dbReference type="InterPro" id="IPR009057">
    <property type="entry name" value="Homeodomain-like_sf"/>
</dbReference>
<evidence type="ECO:0000313" key="4">
    <source>
        <dbReference type="EMBL" id="AUN29701.1"/>
    </source>
</evidence>
<dbReference type="EMBL" id="CP025611">
    <property type="protein sequence ID" value="AUN29701.1"/>
    <property type="molecule type" value="Genomic_DNA"/>
</dbReference>
<dbReference type="PANTHER" id="PTHR30055">
    <property type="entry name" value="HTH-TYPE TRANSCRIPTIONAL REGULATOR RUTR"/>
    <property type="match status" value="1"/>
</dbReference>
<proteinExistence type="predicted"/>
<dbReference type="Pfam" id="PF00440">
    <property type="entry name" value="TetR_N"/>
    <property type="match status" value="1"/>
</dbReference>
<sequence>MGHPLAFVNTPPYGNGMNNRLAREDWITEGLRLLREAGVEAVRVEPLAKRLGVTKGSFYWHFSDRPALLSALCDAWRERSTVGVAARVEADGGTPRDRLERLFRLTASADGRLERAMRAWAAHDPAAQAVVAGVDERRIAYLVARFTDIGCDADTALARARFGYLALIGQFTRQEADSSGNWLSDSLDRMLPLMLT</sequence>
<dbReference type="Proteomes" id="UP000234752">
    <property type="component" value="Chromosome eg_1"/>
</dbReference>
<dbReference type="KEGG" id="ncb:C0V82_05305"/>
<dbReference type="PROSITE" id="PS50977">
    <property type="entry name" value="HTH_TETR_2"/>
    <property type="match status" value="1"/>
</dbReference>
<dbReference type="InterPro" id="IPR001647">
    <property type="entry name" value="HTH_TetR"/>
</dbReference>
<dbReference type="Gene3D" id="1.10.357.10">
    <property type="entry name" value="Tetracycline Repressor, domain 2"/>
    <property type="match status" value="1"/>
</dbReference>
<feature type="domain" description="HTH tetR-type" evidence="3">
    <location>
        <begin position="20"/>
        <end position="80"/>
    </location>
</feature>
<dbReference type="InterPro" id="IPR050109">
    <property type="entry name" value="HTH-type_TetR-like_transc_reg"/>
</dbReference>
<organism evidence="4 5">
    <name type="scientific">Niveispirillum cyanobacteriorum</name>
    <dbReference type="NCBI Taxonomy" id="1612173"/>
    <lineage>
        <taxon>Bacteria</taxon>
        <taxon>Pseudomonadati</taxon>
        <taxon>Pseudomonadota</taxon>
        <taxon>Alphaproteobacteria</taxon>
        <taxon>Rhodospirillales</taxon>
        <taxon>Azospirillaceae</taxon>
        <taxon>Niveispirillum</taxon>
    </lineage>
</organism>
<dbReference type="AlphaFoldDB" id="A0A2K9N984"/>
<gene>
    <name evidence="4" type="ORF">C0V82_05305</name>
</gene>
<dbReference type="SUPFAM" id="SSF46689">
    <property type="entry name" value="Homeodomain-like"/>
    <property type="match status" value="1"/>
</dbReference>
<evidence type="ECO:0000256" key="1">
    <source>
        <dbReference type="ARBA" id="ARBA00023125"/>
    </source>
</evidence>
<dbReference type="GO" id="GO:0000976">
    <property type="term" value="F:transcription cis-regulatory region binding"/>
    <property type="evidence" value="ECO:0007669"/>
    <property type="project" value="TreeGrafter"/>
</dbReference>
<reference evidence="4 5" key="1">
    <citation type="submission" date="2017-12" db="EMBL/GenBank/DDBJ databases">
        <title>Genomes of bacteria within cyanobacterial aggregates.</title>
        <authorList>
            <person name="Cai H."/>
        </authorList>
    </citation>
    <scope>NUCLEOTIDE SEQUENCE [LARGE SCALE GENOMIC DNA]</scope>
    <source>
        <strain evidence="4 5">TH16</strain>
    </source>
</reference>
<name>A0A2K9N984_9PROT</name>
<keyword evidence="5" id="KW-1185">Reference proteome</keyword>
<dbReference type="GO" id="GO:0003700">
    <property type="term" value="F:DNA-binding transcription factor activity"/>
    <property type="evidence" value="ECO:0007669"/>
    <property type="project" value="TreeGrafter"/>
</dbReference>
<evidence type="ECO:0000256" key="2">
    <source>
        <dbReference type="PROSITE-ProRule" id="PRU00335"/>
    </source>
</evidence>
<accession>A0A2K9N984</accession>
<feature type="DNA-binding region" description="H-T-H motif" evidence="2">
    <location>
        <begin position="43"/>
        <end position="62"/>
    </location>
</feature>
<dbReference type="PANTHER" id="PTHR30055:SF239">
    <property type="entry name" value="TRANSCRIPTIONAL REGULATORY PROTEIN"/>
    <property type="match status" value="1"/>
</dbReference>
<keyword evidence="1 2" id="KW-0238">DNA-binding</keyword>
<evidence type="ECO:0000313" key="5">
    <source>
        <dbReference type="Proteomes" id="UP000234752"/>
    </source>
</evidence>
<protein>
    <submittedName>
        <fullName evidence="4">TetR/AcrR family transcriptional regulator</fullName>
    </submittedName>
</protein>